<comment type="caution">
    <text evidence="2">The sequence shown here is derived from an EMBL/GenBank/DDBJ whole genome shotgun (WGS) entry which is preliminary data.</text>
</comment>
<organism evidence="2 3">
    <name type="scientific">Mycena sanguinolenta</name>
    <dbReference type="NCBI Taxonomy" id="230812"/>
    <lineage>
        <taxon>Eukaryota</taxon>
        <taxon>Fungi</taxon>
        <taxon>Dikarya</taxon>
        <taxon>Basidiomycota</taxon>
        <taxon>Agaricomycotina</taxon>
        <taxon>Agaricomycetes</taxon>
        <taxon>Agaricomycetidae</taxon>
        <taxon>Agaricales</taxon>
        <taxon>Marasmiineae</taxon>
        <taxon>Mycenaceae</taxon>
        <taxon>Mycena</taxon>
    </lineage>
</organism>
<name>A0A8H6XRP4_9AGAR</name>
<gene>
    <name evidence="2" type="ORF">MSAN_01911600</name>
</gene>
<sequence>MQSAPGQFNLEHMMSVLPPLAKIRALEQKKTHLLKATDELQRLCTDSGHRYHRRPQVPVYLIRQGSATSRDPLCLHPPPNAASNPITSPMHHDPIHNPTHRAFIPIPLTRSTPPGALHSPDSLGGVDDADDGQLTWVGTYGHDVQISLPSVDAPEQDTHIPQSGRNPCILTRETHRTRMEGMQMMFRLAVPHLNTDGTLSQQPPEPNQQMLNQFWGRISQLLSRDQDPERRQTRETEIKNWNRENRQACLKCAHGKARKACIVDENSTICRPCRQFKLGCDRRQRFLFDMTKNEFFSDYEEFLAVYRRKITADTAQFRDPVRIPQPQLRFPAESTTRVLMEVLEDKGISEGVRLRVQDLLDSVIAEASARQYLDALA</sequence>
<dbReference type="AlphaFoldDB" id="A0A8H6XRP4"/>
<keyword evidence="3" id="KW-1185">Reference proteome</keyword>
<dbReference type="EMBL" id="JACAZH010000020">
    <property type="protein sequence ID" value="KAF7345346.1"/>
    <property type="molecule type" value="Genomic_DNA"/>
</dbReference>
<reference evidence="2" key="1">
    <citation type="submission" date="2020-05" db="EMBL/GenBank/DDBJ databases">
        <title>Mycena genomes resolve the evolution of fungal bioluminescence.</title>
        <authorList>
            <person name="Tsai I.J."/>
        </authorList>
    </citation>
    <scope>NUCLEOTIDE SEQUENCE</scope>
    <source>
        <strain evidence="2">160909Yilan</strain>
    </source>
</reference>
<dbReference type="Proteomes" id="UP000623467">
    <property type="component" value="Unassembled WGS sequence"/>
</dbReference>
<dbReference type="OrthoDB" id="2989542at2759"/>
<evidence type="ECO:0000256" key="1">
    <source>
        <dbReference type="SAM" id="MobiDB-lite"/>
    </source>
</evidence>
<accession>A0A8H6XRP4</accession>
<proteinExistence type="predicted"/>
<evidence type="ECO:0000313" key="2">
    <source>
        <dbReference type="EMBL" id="KAF7345346.1"/>
    </source>
</evidence>
<protein>
    <submittedName>
        <fullName evidence="2">Uncharacterized protein</fullName>
    </submittedName>
</protein>
<feature type="region of interest" description="Disordered" evidence="1">
    <location>
        <begin position="108"/>
        <end position="128"/>
    </location>
</feature>
<evidence type="ECO:0000313" key="3">
    <source>
        <dbReference type="Proteomes" id="UP000623467"/>
    </source>
</evidence>